<dbReference type="FunFam" id="3.40.50.300:FF:000013">
    <property type="entry name" value="PhoH family ATPase"/>
    <property type="match status" value="1"/>
</dbReference>
<feature type="compositionally biased region" description="Low complexity" evidence="7">
    <location>
        <begin position="362"/>
        <end position="375"/>
    </location>
</feature>
<dbReference type="InterPro" id="IPR003714">
    <property type="entry name" value="PhoH"/>
</dbReference>
<proteinExistence type="inferred from homology"/>
<dbReference type="PANTHER" id="PTHR30473:SF1">
    <property type="entry name" value="PHOH-LIKE PROTEIN"/>
    <property type="match status" value="1"/>
</dbReference>
<sequence length="381" mass="41245">MARKPGKAPVRKAESADSGSDVLTFDNVQLFKDLCGPHDSHLLMIEKSLRLRIDARGNRLVLTGGEDARARANSALESLYRRLQEGFAISAGDVDAALRLANPVVDPVVEKVSTDFTLSLQKRTIAPRSQAQRAYLKALREDELVFGVGPAGTGKTYLAVAWAAHLLLKGDVERIILSRPALEAGERIGFLPGDMKEKVDPYLRPLYDALYDVLHTDFVDRRMATGDIEIAPLGFMRGRTLSRAAVILDEAQNASVAQMKMFLTRLGEGSRMVITGDPSQTDLPPSDRSGLSDAVDLLSGVKGVAIARFTAKDVVRHELVARIVNAYDRRDNDRRRAYEKGKPQAARNQDPAGRDTAGGDSGSKPGPEPSSGSSGEADNDA</sequence>
<dbReference type="Proteomes" id="UP000613582">
    <property type="component" value="Unassembled WGS sequence"/>
</dbReference>
<evidence type="ECO:0000256" key="2">
    <source>
        <dbReference type="ARBA" id="ARBA00010393"/>
    </source>
</evidence>
<evidence type="ECO:0000256" key="6">
    <source>
        <dbReference type="ARBA" id="ARBA00039970"/>
    </source>
</evidence>
<accession>A0A8J2V537</accession>
<dbReference type="InterPro" id="IPR027417">
    <property type="entry name" value="P-loop_NTPase"/>
</dbReference>
<dbReference type="SUPFAM" id="SSF52540">
    <property type="entry name" value="P-loop containing nucleoside triphosphate hydrolases"/>
    <property type="match status" value="1"/>
</dbReference>
<reference evidence="9" key="2">
    <citation type="submission" date="2020-09" db="EMBL/GenBank/DDBJ databases">
        <authorList>
            <person name="Sun Q."/>
            <person name="Zhou Y."/>
        </authorList>
    </citation>
    <scope>NUCLEOTIDE SEQUENCE</scope>
    <source>
        <strain evidence="9">CGMCC 1.12921</strain>
    </source>
</reference>
<keyword evidence="4" id="KW-0547">Nucleotide-binding</keyword>
<reference evidence="9" key="1">
    <citation type="journal article" date="2014" name="Int. J. Syst. Evol. Microbiol.">
        <title>Complete genome sequence of Corynebacterium casei LMG S-19264T (=DSM 44701T), isolated from a smear-ripened cheese.</title>
        <authorList>
            <consortium name="US DOE Joint Genome Institute (JGI-PGF)"/>
            <person name="Walter F."/>
            <person name="Albersmeier A."/>
            <person name="Kalinowski J."/>
            <person name="Ruckert C."/>
        </authorList>
    </citation>
    <scope>NUCLEOTIDE SEQUENCE</scope>
    <source>
        <strain evidence="9">CGMCC 1.12921</strain>
    </source>
</reference>
<feature type="region of interest" description="Disordered" evidence="7">
    <location>
        <begin position="334"/>
        <end position="381"/>
    </location>
</feature>
<evidence type="ECO:0000256" key="7">
    <source>
        <dbReference type="SAM" id="MobiDB-lite"/>
    </source>
</evidence>
<comment type="subcellular location">
    <subcellularLocation>
        <location evidence="1">Cytoplasm</location>
    </subcellularLocation>
</comment>
<name>A0A8J2V537_9PROT</name>
<gene>
    <name evidence="9" type="ORF">GCM10011342_25920</name>
</gene>
<keyword evidence="3" id="KW-0963">Cytoplasm</keyword>
<evidence type="ECO:0000256" key="5">
    <source>
        <dbReference type="ARBA" id="ARBA00022840"/>
    </source>
</evidence>
<protein>
    <recommendedName>
        <fullName evidence="6">PhoH-like protein</fullName>
    </recommendedName>
</protein>
<comment type="caution">
    <text evidence="9">The sequence shown here is derived from an EMBL/GenBank/DDBJ whole genome shotgun (WGS) entry which is preliminary data.</text>
</comment>
<dbReference type="EMBL" id="BMGH01000001">
    <property type="protein sequence ID" value="GGD15948.1"/>
    <property type="molecule type" value="Genomic_DNA"/>
</dbReference>
<dbReference type="PANTHER" id="PTHR30473">
    <property type="entry name" value="PROTEIN PHOH"/>
    <property type="match status" value="1"/>
</dbReference>
<dbReference type="AlphaFoldDB" id="A0A8J2V537"/>
<dbReference type="Gene3D" id="3.40.50.300">
    <property type="entry name" value="P-loop containing nucleotide triphosphate hydrolases"/>
    <property type="match status" value="1"/>
</dbReference>
<evidence type="ECO:0000256" key="4">
    <source>
        <dbReference type="ARBA" id="ARBA00022741"/>
    </source>
</evidence>
<evidence type="ECO:0000313" key="10">
    <source>
        <dbReference type="Proteomes" id="UP000613582"/>
    </source>
</evidence>
<feature type="domain" description="PhoH-like protein" evidence="8">
    <location>
        <begin position="125"/>
        <end position="328"/>
    </location>
</feature>
<dbReference type="InterPro" id="IPR051451">
    <property type="entry name" value="PhoH2-like"/>
</dbReference>
<dbReference type="GO" id="GO:0005524">
    <property type="term" value="F:ATP binding"/>
    <property type="evidence" value="ECO:0007669"/>
    <property type="project" value="UniProtKB-KW"/>
</dbReference>
<organism evidence="9 10">
    <name type="scientific">Aquisalinus flavus</name>
    <dbReference type="NCBI Taxonomy" id="1526572"/>
    <lineage>
        <taxon>Bacteria</taxon>
        <taxon>Pseudomonadati</taxon>
        <taxon>Pseudomonadota</taxon>
        <taxon>Alphaproteobacteria</taxon>
        <taxon>Parvularculales</taxon>
        <taxon>Parvularculaceae</taxon>
        <taxon>Aquisalinus</taxon>
    </lineage>
</organism>
<evidence type="ECO:0000256" key="1">
    <source>
        <dbReference type="ARBA" id="ARBA00004496"/>
    </source>
</evidence>
<keyword evidence="10" id="KW-1185">Reference proteome</keyword>
<evidence type="ECO:0000313" key="9">
    <source>
        <dbReference type="EMBL" id="GGD15948.1"/>
    </source>
</evidence>
<evidence type="ECO:0000259" key="8">
    <source>
        <dbReference type="Pfam" id="PF02562"/>
    </source>
</evidence>
<evidence type="ECO:0000256" key="3">
    <source>
        <dbReference type="ARBA" id="ARBA00022490"/>
    </source>
</evidence>
<dbReference type="Pfam" id="PF02562">
    <property type="entry name" value="PhoH"/>
    <property type="match status" value="1"/>
</dbReference>
<dbReference type="RefSeq" id="WP_188158009.1">
    <property type="nucleotide sequence ID" value="NZ_BMGH01000001.1"/>
</dbReference>
<dbReference type="GO" id="GO:0005829">
    <property type="term" value="C:cytosol"/>
    <property type="evidence" value="ECO:0007669"/>
    <property type="project" value="TreeGrafter"/>
</dbReference>
<keyword evidence="5" id="KW-0067">ATP-binding</keyword>
<comment type="similarity">
    <text evidence="2">Belongs to the PhoH family.</text>
</comment>